<dbReference type="EMBL" id="JAYFSI010000019">
    <property type="protein sequence ID" value="MEA5367017.1"/>
    <property type="molecule type" value="Genomic_DNA"/>
</dbReference>
<evidence type="ECO:0000259" key="4">
    <source>
        <dbReference type="PROSITE" id="PS51462"/>
    </source>
</evidence>
<feature type="domain" description="Nudix hydrolase" evidence="4">
    <location>
        <begin position="15"/>
        <end position="146"/>
    </location>
</feature>
<dbReference type="RefSeq" id="WP_323336687.1">
    <property type="nucleotide sequence ID" value="NZ_JAYFSI010000019.1"/>
</dbReference>
<dbReference type="PANTHER" id="PTHR43046:SF12">
    <property type="entry name" value="GDP-MANNOSE MANNOSYL HYDROLASE"/>
    <property type="match status" value="1"/>
</dbReference>
<comment type="caution">
    <text evidence="5">The sequence shown here is derived from an EMBL/GenBank/DDBJ whole genome shotgun (WGS) entry which is preliminary data.</text>
</comment>
<dbReference type="PANTHER" id="PTHR43046">
    <property type="entry name" value="GDP-MANNOSE MANNOSYL HYDROLASE"/>
    <property type="match status" value="1"/>
</dbReference>
<accession>A0ABU5RL51</accession>
<dbReference type="InterPro" id="IPR020084">
    <property type="entry name" value="NUDIX_hydrolase_CS"/>
</dbReference>
<dbReference type="CDD" id="cd18876">
    <property type="entry name" value="NUDIX_Hydrolase"/>
    <property type="match status" value="1"/>
</dbReference>
<reference evidence="5 6" key="1">
    <citation type="submission" date="2023-12" db="EMBL/GenBank/DDBJ databases">
        <title>Amycolatopsis sp. V23-08.</title>
        <authorList>
            <person name="Somphong A."/>
        </authorList>
    </citation>
    <scope>NUCLEOTIDE SEQUENCE [LARGE SCALE GENOMIC DNA]</scope>
    <source>
        <strain evidence="5 6">V23-08</strain>
    </source>
</reference>
<keyword evidence="6" id="KW-1185">Reference proteome</keyword>
<dbReference type="InterPro" id="IPR000086">
    <property type="entry name" value="NUDIX_hydrolase_dom"/>
</dbReference>
<evidence type="ECO:0000256" key="1">
    <source>
        <dbReference type="ARBA" id="ARBA00001946"/>
    </source>
</evidence>
<protein>
    <submittedName>
        <fullName evidence="5">NUDIX hydrolase</fullName>
        <ecNumber evidence="5">3.6.-.-</ecNumber>
    </submittedName>
</protein>
<dbReference type="Proteomes" id="UP001304298">
    <property type="component" value="Unassembled WGS sequence"/>
</dbReference>
<dbReference type="EC" id="3.6.-.-" evidence="5"/>
<proteinExistence type="predicted"/>
<dbReference type="GO" id="GO:0016787">
    <property type="term" value="F:hydrolase activity"/>
    <property type="evidence" value="ECO:0007669"/>
    <property type="project" value="UniProtKB-KW"/>
</dbReference>
<sequence length="160" mass="17515">MELLPFDEYVRSLDRKRTAAGVLLRDTADRVLFVRPSYQPFWEIPGGAGEAGEAPWRTAVRELREELGLDRPPGRLLVLDHQPAGRLPEGLNFVFDGGLVTEDDVARLTFTDAEIVSARLLPLADAVPGLQPVLARRVAAALAAVRSGELLLCEDGHPVR</sequence>
<dbReference type="PROSITE" id="PS51462">
    <property type="entry name" value="NUDIX"/>
    <property type="match status" value="1"/>
</dbReference>
<dbReference type="InterPro" id="IPR015797">
    <property type="entry name" value="NUDIX_hydrolase-like_dom_sf"/>
</dbReference>
<comment type="cofactor">
    <cofactor evidence="1">
        <name>Mg(2+)</name>
        <dbReference type="ChEBI" id="CHEBI:18420"/>
    </cofactor>
</comment>
<evidence type="ECO:0000256" key="3">
    <source>
        <dbReference type="ARBA" id="ARBA00022842"/>
    </source>
</evidence>
<keyword evidence="2 5" id="KW-0378">Hydrolase</keyword>
<evidence type="ECO:0000313" key="6">
    <source>
        <dbReference type="Proteomes" id="UP001304298"/>
    </source>
</evidence>
<dbReference type="PROSITE" id="PS00893">
    <property type="entry name" value="NUDIX_BOX"/>
    <property type="match status" value="1"/>
</dbReference>
<gene>
    <name evidence="5" type="ORF">VA596_46320</name>
</gene>
<evidence type="ECO:0000313" key="5">
    <source>
        <dbReference type="EMBL" id="MEA5367017.1"/>
    </source>
</evidence>
<evidence type="ECO:0000256" key="2">
    <source>
        <dbReference type="ARBA" id="ARBA00022801"/>
    </source>
</evidence>
<organism evidence="5 6">
    <name type="scientific">Amycolatopsis heterodermiae</name>
    <dbReference type="NCBI Taxonomy" id="3110235"/>
    <lineage>
        <taxon>Bacteria</taxon>
        <taxon>Bacillati</taxon>
        <taxon>Actinomycetota</taxon>
        <taxon>Actinomycetes</taxon>
        <taxon>Pseudonocardiales</taxon>
        <taxon>Pseudonocardiaceae</taxon>
        <taxon>Amycolatopsis</taxon>
    </lineage>
</organism>
<dbReference type="SUPFAM" id="SSF55811">
    <property type="entry name" value="Nudix"/>
    <property type="match status" value="1"/>
</dbReference>
<dbReference type="Gene3D" id="3.90.79.10">
    <property type="entry name" value="Nucleoside Triphosphate Pyrophosphohydrolase"/>
    <property type="match status" value="1"/>
</dbReference>
<keyword evidence="3" id="KW-0460">Magnesium</keyword>
<name>A0ABU5RL51_9PSEU</name>
<dbReference type="Pfam" id="PF00293">
    <property type="entry name" value="NUDIX"/>
    <property type="match status" value="1"/>
</dbReference>